<evidence type="ECO:0000256" key="3">
    <source>
        <dbReference type="ARBA" id="ARBA00023004"/>
    </source>
</evidence>
<dbReference type="OrthoDB" id="9809720at2"/>
<evidence type="ECO:0000313" key="7">
    <source>
        <dbReference type="EMBL" id="PAU82179.1"/>
    </source>
</evidence>
<keyword evidence="5" id="KW-0812">Transmembrane</keyword>
<dbReference type="Proteomes" id="UP000218896">
    <property type="component" value="Unassembled WGS sequence"/>
</dbReference>
<dbReference type="Gene3D" id="1.10.760.10">
    <property type="entry name" value="Cytochrome c-like domain"/>
    <property type="match status" value="1"/>
</dbReference>
<proteinExistence type="predicted"/>
<dbReference type="GO" id="GO:0009055">
    <property type="term" value="F:electron transfer activity"/>
    <property type="evidence" value="ECO:0007669"/>
    <property type="project" value="InterPro"/>
</dbReference>
<dbReference type="GO" id="GO:0046872">
    <property type="term" value="F:metal ion binding"/>
    <property type="evidence" value="ECO:0007669"/>
    <property type="project" value="UniProtKB-KW"/>
</dbReference>
<reference evidence="7 8" key="1">
    <citation type="submission" date="2017-08" db="EMBL/GenBank/DDBJ databases">
        <title>Halovibrio sewagensis sp. nov., isolated from wastewater of high salinity.</title>
        <authorList>
            <person name="Dong X."/>
            <person name="Zhang G."/>
        </authorList>
    </citation>
    <scope>NUCLEOTIDE SEQUENCE [LARGE SCALE GENOMIC DNA]</scope>
    <source>
        <strain evidence="7 8">YL5-2</strain>
    </source>
</reference>
<accession>A0A2A2FC36</accession>
<feature type="transmembrane region" description="Helical" evidence="5">
    <location>
        <begin position="12"/>
        <end position="36"/>
    </location>
</feature>
<dbReference type="AlphaFoldDB" id="A0A2A2FC36"/>
<dbReference type="GO" id="GO:0020037">
    <property type="term" value="F:heme binding"/>
    <property type="evidence" value="ECO:0007669"/>
    <property type="project" value="InterPro"/>
</dbReference>
<name>A0A2A2FC36_9GAMM</name>
<keyword evidence="2 4" id="KW-0479">Metal-binding</keyword>
<gene>
    <name evidence="7" type="ORF">CK501_03245</name>
</gene>
<feature type="domain" description="Cytochrome c" evidence="6">
    <location>
        <begin position="48"/>
        <end position="137"/>
    </location>
</feature>
<protein>
    <submittedName>
        <fullName evidence="7">Cytochrome C</fullName>
    </submittedName>
</protein>
<organism evidence="7 8">
    <name type="scientific">Halovibrio salipaludis</name>
    <dbReference type="NCBI Taxonomy" id="2032626"/>
    <lineage>
        <taxon>Bacteria</taxon>
        <taxon>Pseudomonadati</taxon>
        <taxon>Pseudomonadota</taxon>
        <taxon>Gammaproteobacteria</taxon>
        <taxon>Oceanospirillales</taxon>
        <taxon>Halomonadaceae</taxon>
        <taxon>Halovibrio</taxon>
    </lineage>
</organism>
<keyword evidence="3 4" id="KW-0408">Iron</keyword>
<dbReference type="PROSITE" id="PS51007">
    <property type="entry name" value="CYTC"/>
    <property type="match status" value="1"/>
</dbReference>
<dbReference type="Pfam" id="PF00034">
    <property type="entry name" value="Cytochrom_C"/>
    <property type="match status" value="1"/>
</dbReference>
<keyword evidence="1 4" id="KW-0349">Heme</keyword>
<dbReference type="RefSeq" id="WP_095616274.1">
    <property type="nucleotide sequence ID" value="NZ_NSKD01000001.1"/>
</dbReference>
<evidence type="ECO:0000256" key="5">
    <source>
        <dbReference type="SAM" id="Phobius"/>
    </source>
</evidence>
<keyword evidence="8" id="KW-1185">Reference proteome</keyword>
<keyword evidence="5" id="KW-0472">Membrane</keyword>
<dbReference type="SUPFAM" id="SSF46626">
    <property type="entry name" value="Cytochrome c"/>
    <property type="match status" value="1"/>
</dbReference>
<dbReference type="EMBL" id="NSKD01000001">
    <property type="protein sequence ID" value="PAU82179.1"/>
    <property type="molecule type" value="Genomic_DNA"/>
</dbReference>
<dbReference type="InterPro" id="IPR036909">
    <property type="entry name" value="Cyt_c-like_dom_sf"/>
</dbReference>
<keyword evidence="5" id="KW-1133">Transmembrane helix</keyword>
<evidence type="ECO:0000256" key="2">
    <source>
        <dbReference type="ARBA" id="ARBA00022723"/>
    </source>
</evidence>
<dbReference type="InterPro" id="IPR009056">
    <property type="entry name" value="Cyt_c-like_dom"/>
</dbReference>
<evidence type="ECO:0000259" key="6">
    <source>
        <dbReference type="PROSITE" id="PS51007"/>
    </source>
</evidence>
<evidence type="ECO:0000313" key="8">
    <source>
        <dbReference type="Proteomes" id="UP000218896"/>
    </source>
</evidence>
<evidence type="ECO:0000256" key="4">
    <source>
        <dbReference type="PROSITE-ProRule" id="PRU00433"/>
    </source>
</evidence>
<comment type="caution">
    <text evidence="7">The sequence shown here is derived from an EMBL/GenBank/DDBJ whole genome shotgun (WGS) entry which is preliminary data.</text>
</comment>
<sequence length="150" mass="16912">MSEGLTRNAARNIFYGGSTIFFLIFAGLTIHTHIYMSTTSTNSKELDEAVIAGKEVWEEHSCINCHTIMGEGAYFGPELSNVWHRYGGRENPEAARAGIKGWMKAQPTGAPDRRQMPQFNLSEQELDHLVDFFKWVDGIDTHDWPPHKSG</sequence>
<evidence type="ECO:0000256" key="1">
    <source>
        <dbReference type="ARBA" id="ARBA00022617"/>
    </source>
</evidence>